<accession>A0ABW3VJ49</accession>
<comment type="caution">
    <text evidence="2">The sequence shown here is derived from an EMBL/GenBank/DDBJ whole genome shotgun (WGS) entry which is preliminary data.</text>
</comment>
<feature type="transmembrane region" description="Helical" evidence="1">
    <location>
        <begin position="12"/>
        <end position="31"/>
    </location>
</feature>
<evidence type="ECO:0000313" key="2">
    <source>
        <dbReference type="EMBL" id="MFD1235037.1"/>
    </source>
</evidence>
<gene>
    <name evidence="2" type="ORF">ACFQ34_17235</name>
</gene>
<dbReference type="Pfam" id="PF06779">
    <property type="entry name" value="MFS_4"/>
    <property type="match status" value="1"/>
</dbReference>
<dbReference type="Gene3D" id="1.20.1250.20">
    <property type="entry name" value="MFS general substrate transporter like domains"/>
    <property type="match status" value="2"/>
</dbReference>
<dbReference type="Proteomes" id="UP001597182">
    <property type="component" value="Unassembled WGS sequence"/>
</dbReference>
<keyword evidence="1" id="KW-1133">Transmembrane helix</keyword>
<evidence type="ECO:0000313" key="3">
    <source>
        <dbReference type="Proteomes" id="UP001597182"/>
    </source>
</evidence>
<feature type="transmembrane region" description="Helical" evidence="1">
    <location>
        <begin position="277"/>
        <end position="296"/>
    </location>
</feature>
<dbReference type="EMBL" id="JBHTMB010000141">
    <property type="protein sequence ID" value="MFD1235037.1"/>
    <property type="molecule type" value="Genomic_DNA"/>
</dbReference>
<feature type="transmembrane region" description="Helical" evidence="1">
    <location>
        <begin position="302"/>
        <end position="321"/>
    </location>
</feature>
<name>A0ABW3VJ49_9PSEU</name>
<feature type="transmembrane region" description="Helical" evidence="1">
    <location>
        <begin position="333"/>
        <end position="355"/>
    </location>
</feature>
<proteinExistence type="predicted"/>
<feature type="transmembrane region" description="Helical" evidence="1">
    <location>
        <begin position="141"/>
        <end position="166"/>
    </location>
</feature>
<feature type="transmembrane region" description="Helical" evidence="1">
    <location>
        <begin position="114"/>
        <end position="134"/>
    </location>
</feature>
<keyword evidence="3" id="KW-1185">Reference proteome</keyword>
<sequence>MTTRAAAASGTATPWRTVVAGACALAAAMGIGRFGFTPILPMMQAQAGLGAQAAATVATANYVGYLVGAVLGTVVPRTVRSRGIYRISLVLLVVSVALMAATRNAVVWELLRGVAGAASAIVFVAMFTTVVADLRGRPDHLVGWTMGGVGGGIALTGLLVAVLRPIADWTVAWWASAALAAVLSAVAWVLPVGRGPTPPAAPERGGRVRARPWFVALSVAYTLEGVGYIIAGTFLVAAVQQNGSPAIGASAWIVVGLAALPSCALWSMLLRRWSRPTLLIVALAVQAVGIALPALFDGAVAALVSAVLFGATFLAVVTVALPIGTHLGVPRAVAGLTVGYSAGQIAGPLVAAPLLHGGYRPALLLGAIVVGVAALAAAALRIRYPHPCATASGRISPRDLKTD</sequence>
<dbReference type="SUPFAM" id="SSF103473">
    <property type="entry name" value="MFS general substrate transporter"/>
    <property type="match status" value="1"/>
</dbReference>
<keyword evidence="1" id="KW-0812">Transmembrane</keyword>
<dbReference type="PANTHER" id="PTHR23537">
    <property type="match status" value="1"/>
</dbReference>
<feature type="transmembrane region" description="Helical" evidence="1">
    <location>
        <begin position="213"/>
        <end position="237"/>
    </location>
</feature>
<feature type="transmembrane region" description="Helical" evidence="1">
    <location>
        <begin position="361"/>
        <end position="380"/>
    </location>
</feature>
<reference evidence="3" key="1">
    <citation type="journal article" date="2019" name="Int. J. Syst. Evol. Microbiol.">
        <title>The Global Catalogue of Microorganisms (GCM) 10K type strain sequencing project: providing services to taxonomists for standard genome sequencing and annotation.</title>
        <authorList>
            <consortium name="The Broad Institute Genomics Platform"/>
            <consortium name="The Broad Institute Genome Sequencing Center for Infectious Disease"/>
            <person name="Wu L."/>
            <person name="Ma J."/>
        </authorList>
    </citation>
    <scope>NUCLEOTIDE SEQUENCE [LARGE SCALE GENOMIC DNA]</scope>
    <source>
        <strain evidence="3">CCUG 49018</strain>
    </source>
</reference>
<dbReference type="InterPro" id="IPR010645">
    <property type="entry name" value="MFS_4"/>
</dbReference>
<dbReference type="InterPro" id="IPR036259">
    <property type="entry name" value="MFS_trans_sf"/>
</dbReference>
<feature type="transmembrane region" description="Helical" evidence="1">
    <location>
        <begin position="51"/>
        <end position="71"/>
    </location>
</feature>
<dbReference type="PANTHER" id="PTHR23537:SF1">
    <property type="entry name" value="SUGAR TRANSPORTER"/>
    <property type="match status" value="1"/>
</dbReference>
<organism evidence="2 3">
    <name type="scientific">Pseudonocardia benzenivorans</name>
    <dbReference type="NCBI Taxonomy" id="228005"/>
    <lineage>
        <taxon>Bacteria</taxon>
        <taxon>Bacillati</taxon>
        <taxon>Actinomycetota</taxon>
        <taxon>Actinomycetes</taxon>
        <taxon>Pseudonocardiales</taxon>
        <taxon>Pseudonocardiaceae</taxon>
        <taxon>Pseudonocardia</taxon>
    </lineage>
</organism>
<protein>
    <submittedName>
        <fullName evidence="2">YbfB/YjiJ family MFS transporter</fullName>
    </submittedName>
</protein>
<feature type="transmembrane region" description="Helical" evidence="1">
    <location>
        <begin position="172"/>
        <end position="192"/>
    </location>
</feature>
<dbReference type="RefSeq" id="WP_346091527.1">
    <property type="nucleotide sequence ID" value="NZ_BAABKS010000029.1"/>
</dbReference>
<feature type="transmembrane region" description="Helical" evidence="1">
    <location>
        <begin position="83"/>
        <end position="102"/>
    </location>
</feature>
<evidence type="ECO:0000256" key="1">
    <source>
        <dbReference type="SAM" id="Phobius"/>
    </source>
</evidence>
<feature type="transmembrane region" description="Helical" evidence="1">
    <location>
        <begin position="249"/>
        <end position="270"/>
    </location>
</feature>
<keyword evidence="1" id="KW-0472">Membrane</keyword>